<dbReference type="PANTHER" id="PTHR43284">
    <property type="entry name" value="ASPARAGINE SYNTHETASE (GLUTAMINE-HYDROLYZING)"/>
    <property type="match status" value="1"/>
</dbReference>
<keyword evidence="8" id="KW-1185">Reference proteome</keyword>
<dbReference type="EMBL" id="CP026100">
    <property type="protein sequence ID" value="AYV48272.1"/>
    <property type="molecule type" value="Genomic_DNA"/>
</dbReference>
<dbReference type="Gene3D" id="3.40.50.620">
    <property type="entry name" value="HUPs"/>
    <property type="match status" value="1"/>
</dbReference>
<dbReference type="AlphaFoldDB" id="A0A2N5CL34"/>
<reference evidence="6 7" key="1">
    <citation type="submission" date="2017-12" db="EMBL/GenBank/DDBJ databases">
        <title>The genome sequence of Caulobacter flavus CGMCC1 15093.</title>
        <authorList>
            <person name="Gao J."/>
            <person name="Mao X."/>
            <person name="Sun J."/>
        </authorList>
    </citation>
    <scope>NUCLEOTIDE SEQUENCE [LARGE SCALE GENOMIC DNA]</scope>
    <source>
        <strain evidence="6 7">CGMCC1 15093</strain>
    </source>
</reference>
<proteinExistence type="predicted"/>
<dbReference type="Pfam" id="PF00733">
    <property type="entry name" value="Asn_synthase"/>
    <property type="match status" value="1"/>
</dbReference>
<comment type="pathway">
    <text evidence="1">Amino-acid biosynthesis; L-asparagine biosynthesis; L-asparagine from L-aspartate (L-Gln route): step 1/1.</text>
</comment>
<evidence type="ECO:0000313" key="8">
    <source>
        <dbReference type="Proteomes" id="UP000281192"/>
    </source>
</evidence>
<dbReference type="PANTHER" id="PTHR43284:SF1">
    <property type="entry name" value="ASPARAGINE SYNTHETASE"/>
    <property type="match status" value="1"/>
</dbReference>
<comment type="catalytic activity">
    <reaction evidence="3">
        <text>L-aspartate + L-glutamine + ATP + H2O = L-asparagine + L-glutamate + AMP + diphosphate + H(+)</text>
        <dbReference type="Rhea" id="RHEA:12228"/>
        <dbReference type="ChEBI" id="CHEBI:15377"/>
        <dbReference type="ChEBI" id="CHEBI:15378"/>
        <dbReference type="ChEBI" id="CHEBI:29985"/>
        <dbReference type="ChEBI" id="CHEBI:29991"/>
        <dbReference type="ChEBI" id="CHEBI:30616"/>
        <dbReference type="ChEBI" id="CHEBI:33019"/>
        <dbReference type="ChEBI" id="CHEBI:58048"/>
        <dbReference type="ChEBI" id="CHEBI:58359"/>
        <dbReference type="ChEBI" id="CHEBI:456215"/>
        <dbReference type="EC" id="6.3.5.4"/>
    </reaction>
</comment>
<dbReference type="InterPro" id="IPR051786">
    <property type="entry name" value="ASN_synthetase/amidase"/>
</dbReference>
<evidence type="ECO:0000313" key="7">
    <source>
        <dbReference type="Proteomes" id="UP000234483"/>
    </source>
</evidence>
<dbReference type="GO" id="GO:0006529">
    <property type="term" value="P:asparagine biosynthetic process"/>
    <property type="evidence" value="ECO:0007669"/>
    <property type="project" value="InterPro"/>
</dbReference>
<dbReference type="InterPro" id="IPR014729">
    <property type="entry name" value="Rossmann-like_a/b/a_fold"/>
</dbReference>
<gene>
    <name evidence="5" type="ORF">C1707_19510</name>
    <name evidence="6" type="ORF">CFHF_24880</name>
</gene>
<dbReference type="InterPro" id="IPR001962">
    <property type="entry name" value="Asn_synthase"/>
</dbReference>
<protein>
    <recommendedName>
        <fullName evidence="2">asparagine synthase (glutamine-hydrolyzing)</fullName>
        <ecNumber evidence="2">6.3.5.4</ecNumber>
    </recommendedName>
</protein>
<dbReference type="EC" id="6.3.5.4" evidence="2"/>
<evidence type="ECO:0000313" key="6">
    <source>
        <dbReference type="EMBL" id="PLR06432.1"/>
    </source>
</evidence>
<dbReference type="KEGG" id="cfh:C1707_19510"/>
<organism evidence="6 7">
    <name type="scientific">Caulobacter flavus</name>
    <dbReference type="NCBI Taxonomy" id="1679497"/>
    <lineage>
        <taxon>Bacteria</taxon>
        <taxon>Pseudomonadati</taxon>
        <taxon>Pseudomonadota</taxon>
        <taxon>Alphaproteobacteria</taxon>
        <taxon>Caulobacterales</taxon>
        <taxon>Caulobacteraceae</taxon>
        <taxon>Caulobacter</taxon>
    </lineage>
</organism>
<dbReference type="Proteomes" id="UP000234483">
    <property type="component" value="Unassembled WGS sequence"/>
</dbReference>
<accession>A0A2N5CL34</accession>
<dbReference type="Proteomes" id="UP000281192">
    <property type="component" value="Chromosome"/>
</dbReference>
<dbReference type="OrthoDB" id="7053173at2"/>
<dbReference type="GO" id="GO:0004066">
    <property type="term" value="F:asparagine synthase (glutamine-hydrolyzing) activity"/>
    <property type="evidence" value="ECO:0007669"/>
    <property type="project" value="UniProtKB-EC"/>
</dbReference>
<evidence type="ECO:0000313" key="5">
    <source>
        <dbReference type="EMBL" id="AYV48272.1"/>
    </source>
</evidence>
<evidence type="ECO:0000256" key="3">
    <source>
        <dbReference type="ARBA" id="ARBA00048741"/>
    </source>
</evidence>
<evidence type="ECO:0000256" key="2">
    <source>
        <dbReference type="ARBA" id="ARBA00012737"/>
    </source>
</evidence>
<sequence length="613" mass="66622">MPRDQYIAMGWRSGEVSVAGTAALVRAKGELERSGWRTVYSRPGLWVFGSGDTDPQVLPLGVHGGVIIGDVFDASGATVDRALSPRSDHDDPIVLMRWLSERYWGRYVALAPCSRGRHWGVFRDPLGGLDALAWQYEDVVVAASDLPEPLLRHVAQGVSIDWRAVCGVVADPPSAHARNLLTGINAVAPGEQLTLMDGAPRRDRVWSPSQIARQPCPAGDVEADLRATIDLCVKAWTGVYAPVVAEVSGGLDSSIVASALITQGADVVGWINHHIDHWVGDERPYARALADHLQFDLTEIGHPDHAVRPETFMAIAGGPTPSFSGADAMFDEGMGAVARLSGAKGIMTGQGGDVVFFQMNTPHVAADRLWRLGFRALSWRFLYEVAEMSQQSIWSVLRAAVFGRRRDLPGSRPYLTQHARKAARRLHRPAFLADLGRTPRAKRLQITNLAYIQVVRGRSRRGEHAAILHPLLSQPLVELCLRIPSDQLVQGGRTRGLARDAFSGRLPPLVVDRRTKGDMTSFYGHAIASGLDEIRAFLLDGRLVAEGIVGRAALDQVLSVEQLAQAGDYGDVFDLLAVEAWVRTWELRLASLAAPAREAGPINGSRKASISAQ</sequence>
<reference evidence="5 8" key="2">
    <citation type="submission" date="2018-01" db="EMBL/GenBank/DDBJ databases">
        <title>Complete genome sequence of Caulobacter flavus RHGG3.</title>
        <authorList>
            <person name="Yang E."/>
        </authorList>
    </citation>
    <scope>NUCLEOTIDE SEQUENCE [LARGE SCALE GENOMIC DNA]</scope>
    <source>
        <strain evidence="5 8">RHGG3</strain>
    </source>
</reference>
<evidence type="ECO:0000256" key="1">
    <source>
        <dbReference type="ARBA" id="ARBA00005187"/>
    </source>
</evidence>
<dbReference type="SUPFAM" id="SSF52402">
    <property type="entry name" value="Adenine nucleotide alpha hydrolases-like"/>
    <property type="match status" value="1"/>
</dbReference>
<dbReference type="EMBL" id="PJRQ01000052">
    <property type="protein sequence ID" value="PLR06432.1"/>
    <property type="molecule type" value="Genomic_DNA"/>
</dbReference>
<name>A0A2N5CL34_9CAUL</name>
<feature type="domain" description="Asparagine synthetase" evidence="4">
    <location>
        <begin position="225"/>
        <end position="583"/>
    </location>
</feature>
<evidence type="ECO:0000259" key="4">
    <source>
        <dbReference type="Pfam" id="PF00733"/>
    </source>
</evidence>